<sequence length="79" mass="8870">MLRSLFRSASFVAFAFPSTVEERAACSGSRPNAKLSHSYLSSVIHRTQTAYSSHHQYLHSILKQDSQNRKPPLLLLISP</sequence>
<proteinExistence type="predicted"/>
<gene>
    <name evidence="1" type="ORF">IE53DRAFT_122018</name>
</gene>
<name>A0ACD0NVZ0_9BASI</name>
<dbReference type="EMBL" id="KZ819992">
    <property type="protein sequence ID" value="PWN49905.1"/>
    <property type="molecule type" value="Genomic_DNA"/>
</dbReference>
<reference evidence="1 2" key="1">
    <citation type="journal article" date="2018" name="Mol. Biol. Evol.">
        <title>Broad Genomic Sampling Reveals a Smut Pathogenic Ancestry of the Fungal Clade Ustilaginomycotina.</title>
        <authorList>
            <person name="Kijpornyongpan T."/>
            <person name="Mondo S.J."/>
            <person name="Barry K."/>
            <person name="Sandor L."/>
            <person name="Lee J."/>
            <person name="Lipzen A."/>
            <person name="Pangilinan J."/>
            <person name="LaButti K."/>
            <person name="Hainaut M."/>
            <person name="Henrissat B."/>
            <person name="Grigoriev I.V."/>
            <person name="Spatafora J.W."/>
            <person name="Aime M.C."/>
        </authorList>
    </citation>
    <scope>NUCLEOTIDE SEQUENCE [LARGE SCALE GENOMIC DNA]</scope>
    <source>
        <strain evidence="1 2">SA 807</strain>
    </source>
</reference>
<protein>
    <submittedName>
        <fullName evidence="1">Uncharacterized protein</fullName>
    </submittedName>
</protein>
<accession>A0ACD0NVZ0</accession>
<keyword evidence="2" id="KW-1185">Reference proteome</keyword>
<dbReference type="Proteomes" id="UP000245626">
    <property type="component" value="Unassembled WGS sequence"/>
</dbReference>
<evidence type="ECO:0000313" key="1">
    <source>
        <dbReference type="EMBL" id="PWN49905.1"/>
    </source>
</evidence>
<organism evidence="1 2">
    <name type="scientific">Violaceomyces palustris</name>
    <dbReference type="NCBI Taxonomy" id="1673888"/>
    <lineage>
        <taxon>Eukaryota</taxon>
        <taxon>Fungi</taxon>
        <taxon>Dikarya</taxon>
        <taxon>Basidiomycota</taxon>
        <taxon>Ustilaginomycotina</taxon>
        <taxon>Ustilaginomycetes</taxon>
        <taxon>Violaceomycetales</taxon>
        <taxon>Violaceomycetaceae</taxon>
        <taxon>Violaceomyces</taxon>
    </lineage>
</organism>
<evidence type="ECO:0000313" key="2">
    <source>
        <dbReference type="Proteomes" id="UP000245626"/>
    </source>
</evidence>